<feature type="domain" description="Bacterial Ig" evidence="2">
    <location>
        <begin position="522"/>
        <end position="603"/>
    </location>
</feature>
<dbReference type="RefSeq" id="WP_376866341.1">
    <property type="nucleotide sequence ID" value="NZ_JBHSLF010000011.1"/>
</dbReference>
<dbReference type="Proteomes" id="UP001596152">
    <property type="component" value="Unassembled WGS sequence"/>
</dbReference>
<feature type="domain" description="Bacterial Ig" evidence="2">
    <location>
        <begin position="607"/>
        <end position="688"/>
    </location>
</feature>
<accession>A0ABW0FN93</accession>
<keyword evidence="4" id="KW-1185">Reference proteome</keyword>
<evidence type="ECO:0000313" key="3">
    <source>
        <dbReference type="EMBL" id="MFC5343200.1"/>
    </source>
</evidence>
<feature type="region of interest" description="Disordered" evidence="1">
    <location>
        <begin position="593"/>
        <end position="612"/>
    </location>
</feature>
<feature type="domain" description="Bacterial Ig" evidence="2">
    <location>
        <begin position="438"/>
        <end position="518"/>
    </location>
</feature>
<organism evidence="3 4">
    <name type="scientific">Brevundimonas staleyi</name>
    <dbReference type="NCBI Taxonomy" id="74326"/>
    <lineage>
        <taxon>Bacteria</taxon>
        <taxon>Pseudomonadati</taxon>
        <taxon>Pseudomonadota</taxon>
        <taxon>Alphaproteobacteria</taxon>
        <taxon>Caulobacterales</taxon>
        <taxon>Caulobacteraceae</taxon>
        <taxon>Brevundimonas</taxon>
    </lineage>
</organism>
<feature type="domain" description="Bacterial Ig" evidence="2">
    <location>
        <begin position="268"/>
        <end position="349"/>
    </location>
</feature>
<dbReference type="InterPro" id="IPR013783">
    <property type="entry name" value="Ig-like_fold"/>
</dbReference>
<feature type="region of interest" description="Disordered" evidence="1">
    <location>
        <begin position="510"/>
        <end position="542"/>
    </location>
</feature>
<feature type="compositionally biased region" description="Polar residues" evidence="1">
    <location>
        <begin position="593"/>
        <end position="606"/>
    </location>
</feature>
<dbReference type="EMBL" id="JBHSLF010000011">
    <property type="protein sequence ID" value="MFC5343200.1"/>
    <property type="molecule type" value="Genomic_DNA"/>
</dbReference>
<dbReference type="NCBIfam" id="NF033510">
    <property type="entry name" value="Ca_tandemer"/>
    <property type="match status" value="6"/>
</dbReference>
<feature type="compositionally biased region" description="Polar residues" evidence="1">
    <location>
        <begin position="254"/>
        <end position="264"/>
    </location>
</feature>
<feature type="region of interest" description="Disordered" evidence="1">
    <location>
        <begin position="248"/>
        <end position="274"/>
    </location>
</feature>
<dbReference type="Gene3D" id="2.60.40.10">
    <property type="entry name" value="Immunoglobulins"/>
    <property type="match status" value="8"/>
</dbReference>
<feature type="non-terminal residue" evidence="3">
    <location>
        <position position="1007"/>
    </location>
</feature>
<proteinExistence type="predicted"/>
<sequence length="1007" mass="96175">MQDVVAAGRALITEAKLTAGERPAPSSPAIDVRGVLDVRGAEDVYLDLPVSDVASLVRQGTDLVLINAQGEQLRLQGFFADHLDRKLFLEDRGGHSVVVETAQALSDGPLTLSIAPTGELSPFTSLTGMHAAAAVATSAGGLGVEGVAAAALLGGLAAGGMGSGGGGSEPKPNPPSGADTVPPTAPTNLVFNPTGRQVTGNGEVGAVVTIRTATGTVIGTGVVDANGRFVVDLTQPVVDGQTVTVTLTDGAGNVSPTGSVQSPDTTPPAQPGQVAVTGGGATVTGTGEPGATVTVRNAGGTVIGTGTVGANGSFSVTLATPLTNGETVNVTLTDAAGNVSTAGTAQAADTTPPAQPGQIAVTGGGATVTGTGEPGSTVTVRGAGGTVIGTGTVGANGSFSVTLTTPVTNDQPVSVTLTDAAGNVSTAATSQAGDTTPPAQPGQVVVTDGGATVTGTGEPGAIVRIRIARGVIGTGTVGADGTFSVTLDTPLTNGETVSVTLTDAAGNVSTATTSQAGDTTPPAPPSQIGVTGAGTTVTGNGEPGATVTVRSAAGAVIGTGAVGADGTFSVTLATPLTNGQAVSVVLTDAAGNVSQPGTGQASDTTPPAQPDNVGVSATGAVVTGNGEPGATVTVRGTGGVVIGTGTVAADGAFSVTLTTAQTNGETVSVTLADAAGNVSLPGTALAPDLTVPGGPNGTDAPVLTIGEGEFGINAAELADGIQTRVALTPGTQVGDRVILTVTFNGATQTFEHVLVASEIAAGGAEVVLPSTFVAGSYSVTAVIDDGRGGRSGVSNTVNLLLDLSTSVPVITTANGAGLSGTAEAGATVTLLSAAGTPVVGANGQPVTATVAADGTWSLPGGAVPGGLNGFTGSVRATDPAGNTAQAGVGPVDGTTPSPIITAQNGLGVQGTAEIGATVTLLNSSGQPVTGTNGQPVTATVDATGHWSIPASAVPSGLDGFTGSVRAIDDAGNVATSPVGPIDGDITLSLNIDAVTSDNIINIAEAGS</sequence>
<feature type="domain" description="Bacterial Ig" evidence="2">
    <location>
        <begin position="183"/>
        <end position="264"/>
    </location>
</feature>
<protein>
    <submittedName>
        <fullName evidence="3">Ig-like domain-containing protein</fullName>
    </submittedName>
</protein>
<feature type="compositionally biased region" description="Low complexity" evidence="1">
    <location>
        <begin position="529"/>
        <end position="539"/>
    </location>
</feature>
<evidence type="ECO:0000313" key="4">
    <source>
        <dbReference type="Proteomes" id="UP001596152"/>
    </source>
</evidence>
<reference evidence="4" key="1">
    <citation type="journal article" date="2019" name="Int. J. Syst. Evol. Microbiol.">
        <title>The Global Catalogue of Microorganisms (GCM) 10K type strain sequencing project: providing services to taxonomists for standard genome sequencing and annotation.</title>
        <authorList>
            <consortium name="The Broad Institute Genomics Platform"/>
            <consortium name="The Broad Institute Genome Sequencing Center for Infectious Disease"/>
            <person name="Wu L."/>
            <person name="Ma J."/>
        </authorList>
    </citation>
    <scope>NUCLEOTIDE SEQUENCE [LARGE SCALE GENOMIC DNA]</scope>
    <source>
        <strain evidence="4">JCM 12125</strain>
    </source>
</reference>
<comment type="caution">
    <text evidence="3">The sequence shown here is derived from an EMBL/GenBank/DDBJ whole genome shotgun (WGS) entry which is preliminary data.</text>
</comment>
<feature type="region of interest" description="Disordered" evidence="1">
    <location>
        <begin position="162"/>
        <end position="187"/>
    </location>
</feature>
<dbReference type="InterPro" id="IPR041498">
    <property type="entry name" value="Big_6"/>
</dbReference>
<name>A0ABW0FN93_9CAUL</name>
<evidence type="ECO:0000256" key="1">
    <source>
        <dbReference type="SAM" id="MobiDB-lite"/>
    </source>
</evidence>
<feature type="domain" description="Bacterial Ig" evidence="2">
    <location>
        <begin position="353"/>
        <end position="434"/>
    </location>
</feature>
<gene>
    <name evidence="3" type="ORF">ACFPIE_04690</name>
</gene>
<dbReference type="Pfam" id="PF17936">
    <property type="entry name" value="Big_6"/>
    <property type="match status" value="6"/>
</dbReference>
<evidence type="ECO:0000259" key="2">
    <source>
        <dbReference type="Pfam" id="PF17936"/>
    </source>
</evidence>